<dbReference type="Gene3D" id="3.40.390.10">
    <property type="entry name" value="Collagenase (Catalytic Domain)"/>
    <property type="match status" value="1"/>
</dbReference>
<feature type="binding site" evidence="10">
    <location>
        <position position="312"/>
    </location>
    <ligand>
        <name>Zn(2+)</name>
        <dbReference type="ChEBI" id="CHEBI:29105"/>
        <note>catalytic</note>
    </ligand>
</feature>
<evidence type="ECO:0000256" key="9">
    <source>
        <dbReference type="ARBA" id="ARBA00023180"/>
    </source>
</evidence>
<dbReference type="InterPro" id="IPR034035">
    <property type="entry name" value="Astacin-like_dom"/>
</dbReference>
<dbReference type="GO" id="GO:0071897">
    <property type="term" value="P:DNA biosynthetic process"/>
    <property type="evidence" value="ECO:0007669"/>
    <property type="project" value="UniProtKB-ARBA"/>
</dbReference>
<feature type="domain" description="Peptidase M12A" evidence="13">
    <location>
        <begin position="219"/>
        <end position="414"/>
    </location>
</feature>
<proteinExistence type="predicted"/>
<dbReference type="InterPro" id="IPR043502">
    <property type="entry name" value="DNA/RNA_pol_sf"/>
</dbReference>
<evidence type="ECO:0000256" key="6">
    <source>
        <dbReference type="ARBA" id="ARBA00023049"/>
    </source>
</evidence>
<dbReference type="AlphaFoldDB" id="A0A6J2JC84"/>
<evidence type="ECO:0000256" key="10">
    <source>
        <dbReference type="PROSITE-ProRule" id="PRU01211"/>
    </source>
</evidence>
<dbReference type="SMART" id="SM00235">
    <property type="entry name" value="ZnMc"/>
    <property type="match status" value="1"/>
</dbReference>
<gene>
    <name evidence="15" type="primary">LOC114240540</name>
</gene>
<name>A0A6J2JC84_BOMMA</name>
<dbReference type="PANTHER" id="PTHR10127:SF780">
    <property type="entry name" value="METALLOENDOPEPTIDASE"/>
    <property type="match status" value="1"/>
</dbReference>
<evidence type="ECO:0000313" key="14">
    <source>
        <dbReference type="Proteomes" id="UP000504629"/>
    </source>
</evidence>
<feature type="binding site" evidence="10">
    <location>
        <position position="322"/>
    </location>
    <ligand>
        <name>Zn(2+)</name>
        <dbReference type="ChEBI" id="CHEBI:29105"/>
        <note>catalytic</note>
    </ligand>
</feature>
<keyword evidence="1 10" id="KW-0645">Protease</keyword>
<dbReference type="PANTHER" id="PTHR10127">
    <property type="entry name" value="DISCOIDIN, CUB, EGF, LAMININ , AND ZINC METALLOPROTEASE DOMAIN CONTAINING"/>
    <property type="match status" value="1"/>
</dbReference>
<evidence type="ECO:0000259" key="13">
    <source>
        <dbReference type="PROSITE" id="PS51864"/>
    </source>
</evidence>
<feature type="domain" description="Reverse transcriptase" evidence="12">
    <location>
        <begin position="1"/>
        <end position="154"/>
    </location>
</feature>
<dbReference type="PROSITE" id="PS50878">
    <property type="entry name" value="RT_POL"/>
    <property type="match status" value="1"/>
</dbReference>
<dbReference type="SUPFAM" id="SSF56672">
    <property type="entry name" value="DNA/RNA polymerases"/>
    <property type="match status" value="1"/>
</dbReference>
<reference evidence="15" key="1">
    <citation type="submission" date="2025-08" db="UniProtKB">
        <authorList>
            <consortium name="RefSeq"/>
        </authorList>
    </citation>
    <scope>IDENTIFICATION</scope>
    <source>
        <tissue evidence="15">Silk gland</tissue>
    </source>
</reference>
<dbReference type="GO" id="GO:0006508">
    <property type="term" value="P:proteolysis"/>
    <property type="evidence" value="ECO:0007669"/>
    <property type="project" value="UniProtKB-KW"/>
</dbReference>
<accession>A0A6J2JC84</accession>
<keyword evidence="7" id="KW-0865">Zymogen</keyword>
<keyword evidence="8" id="KW-1015">Disulfide bond</keyword>
<organism evidence="14 15">
    <name type="scientific">Bombyx mandarina</name>
    <name type="common">Wild silk moth</name>
    <name type="synonym">Wild silkworm</name>
    <dbReference type="NCBI Taxonomy" id="7092"/>
    <lineage>
        <taxon>Eukaryota</taxon>
        <taxon>Metazoa</taxon>
        <taxon>Ecdysozoa</taxon>
        <taxon>Arthropoda</taxon>
        <taxon>Hexapoda</taxon>
        <taxon>Insecta</taxon>
        <taxon>Pterygota</taxon>
        <taxon>Neoptera</taxon>
        <taxon>Endopterygota</taxon>
        <taxon>Lepidoptera</taxon>
        <taxon>Glossata</taxon>
        <taxon>Ditrysia</taxon>
        <taxon>Bombycoidea</taxon>
        <taxon>Bombycidae</taxon>
        <taxon>Bombycinae</taxon>
        <taxon>Bombyx</taxon>
    </lineage>
</organism>
<dbReference type="InterPro" id="IPR000477">
    <property type="entry name" value="RT_dom"/>
</dbReference>
<dbReference type="GO" id="GO:0008270">
    <property type="term" value="F:zinc ion binding"/>
    <property type="evidence" value="ECO:0007669"/>
    <property type="project" value="UniProtKB-UniRule"/>
</dbReference>
<evidence type="ECO:0000256" key="8">
    <source>
        <dbReference type="ARBA" id="ARBA00023157"/>
    </source>
</evidence>
<dbReference type="OrthoDB" id="291007at2759"/>
<dbReference type="InterPro" id="IPR006026">
    <property type="entry name" value="Peptidase_Metallo"/>
</dbReference>
<keyword evidence="9" id="KW-0325">Glycoprotein</keyword>
<evidence type="ECO:0000256" key="2">
    <source>
        <dbReference type="ARBA" id="ARBA00022723"/>
    </source>
</evidence>
<dbReference type="Pfam" id="PF00078">
    <property type="entry name" value="RVT_1"/>
    <property type="match status" value="1"/>
</dbReference>
<dbReference type="FunFam" id="3.40.390.10:FF:000015">
    <property type="entry name" value="Meprin A subunit"/>
    <property type="match status" value="1"/>
</dbReference>
<keyword evidence="4 10" id="KW-0378">Hydrolase</keyword>
<evidence type="ECO:0000313" key="15">
    <source>
        <dbReference type="RefSeq" id="XP_028026928.1"/>
    </source>
</evidence>
<dbReference type="Proteomes" id="UP000504629">
    <property type="component" value="Unplaced"/>
</dbReference>
<dbReference type="InterPro" id="IPR024079">
    <property type="entry name" value="MetalloPept_cat_dom_sf"/>
</dbReference>
<dbReference type="PROSITE" id="PS51864">
    <property type="entry name" value="ASTACIN"/>
    <property type="match status" value="1"/>
</dbReference>
<keyword evidence="3" id="KW-0732">Signal</keyword>
<keyword evidence="14" id="KW-1185">Reference proteome</keyword>
<evidence type="ECO:0000259" key="12">
    <source>
        <dbReference type="PROSITE" id="PS50878"/>
    </source>
</evidence>
<feature type="active site" evidence="10">
    <location>
        <position position="313"/>
    </location>
</feature>
<keyword evidence="5 10" id="KW-0862">Zinc</keyword>
<dbReference type="InterPro" id="IPR001506">
    <property type="entry name" value="Peptidase_M12A"/>
</dbReference>
<comment type="cofactor">
    <cofactor evidence="10 11">
        <name>Zn(2+)</name>
        <dbReference type="ChEBI" id="CHEBI:29105"/>
    </cofactor>
    <text evidence="10 11">Binds 1 zinc ion per subunit.</text>
</comment>
<dbReference type="EC" id="3.4.24.-" evidence="11"/>
<evidence type="ECO:0000256" key="7">
    <source>
        <dbReference type="ARBA" id="ARBA00023145"/>
    </source>
</evidence>
<evidence type="ECO:0000256" key="1">
    <source>
        <dbReference type="ARBA" id="ARBA00022670"/>
    </source>
</evidence>
<dbReference type="GeneID" id="114240540"/>
<dbReference type="GO" id="GO:0004222">
    <property type="term" value="F:metalloendopeptidase activity"/>
    <property type="evidence" value="ECO:0007669"/>
    <property type="project" value="UniProtKB-UniRule"/>
</dbReference>
<sequence length="443" mass="50098">MMSEMGVPSHLIFLVQRLYLDGSSFVKLDESQSETFHTERGVRQGCILSPKLFNLYGEYIMRKALDGWNGGVTVGGTKITNLRYADDTTILAASETEMAAILERIERVSLEFGLHINRSKTKVMTVDRAQVLSPSNALKDYEKVEEFIYLGSLISNRGNCEKEIGRRIGMAKSAMTSLDKIWKDRDAVALWSESSLMNPEEVGGYVEGDILLSSSRARNGVKDQSFLWPKGHIPYLIDGYFNSEQRETIMKAIADYHRLTCLRFVPYTGQQDYIVIQSKNTGCWSSVGRMGGRQEVNLQVPGCVSKKGTVLHELLHAIGFMHEQSRPERDDFVYVHYNNIKPGSEGNFRKADTKSSHGYGVPYDYNSVMHYSEYAFSKNSQKTITPKVSSAKLGQREGLSRGDVRKVNNMYNCKKEEPQTGWLGGIFQNIFGKPKNYISSFYY</sequence>
<dbReference type="CDD" id="cd04280">
    <property type="entry name" value="ZnMc_astacin_like"/>
    <property type="match status" value="1"/>
</dbReference>
<evidence type="ECO:0000256" key="3">
    <source>
        <dbReference type="ARBA" id="ARBA00022729"/>
    </source>
</evidence>
<comment type="caution">
    <text evidence="10">Lacks conserved residue(s) required for the propagation of feature annotation.</text>
</comment>
<protein>
    <recommendedName>
        <fullName evidence="11">Metalloendopeptidase</fullName>
        <ecNumber evidence="11">3.4.24.-</ecNumber>
    </recommendedName>
</protein>
<evidence type="ECO:0000256" key="4">
    <source>
        <dbReference type="ARBA" id="ARBA00022801"/>
    </source>
</evidence>
<dbReference type="PRINTS" id="PR00480">
    <property type="entry name" value="ASTACIN"/>
</dbReference>
<keyword evidence="6 10" id="KW-0482">Metalloprotease</keyword>
<dbReference type="SUPFAM" id="SSF55486">
    <property type="entry name" value="Metalloproteases ('zincins'), catalytic domain"/>
    <property type="match status" value="1"/>
</dbReference>
<evidence type="ECO:0000256" key="11">
    <source>
        <dbReference type="RuleBase" id="RU361183"/>
    </source>
</evidence>
<dbReference type="KEGG" id="bman:114240540"/>
<dbReference type="Pfam" id="PF01400">
    <property type="entry name" value="Astacin"/>
    <property type="match status" value="1"/>
</dbReference>
<evidence type="ECO:0000256" key="5">
    <source>
        <dbReference type="ARBA" id="ARBA00022833"/>
    </source>
</evidence>
<keyword evidence="2 10" id="KW-0479">Metal-binding</keyword>
<dbReference type="RefSeq" id="XP_028026928.1">
    <property type="nucleotide sequence ID" value="XM_028171127.1"/>
</dbReference>
<feature type="binding site" evidence="10">
    <location>
        <position position="316"/>
    </location>
    <ligand>
        <name>Zn(2+)</name>
        <dbReference type="ChEBI" id="CHEBI:29105"/>
        <note>catalytic</note>
    </ligand>
</feature>